<dbReference type="AlphaFoldDB" id="Q2N5L3"/>
<evidence type="ECO:0000313" key="1">
    <source>
        <dbReference type="EMBL" id="ABC65028.1"/>
    </source>
</evidence>
<dbReference type="Proteomes" id="UP000008808">
    <property type="component" value="Chromosome"/>
</dbReference>
<accession>Q2N5L3</accession>
<organism evidence="1 2">
    <name type="scientific">Erythrobacter litoralis (strain HTCC2594)</name>
    <dbReference type="NCBI Taxonomy" id="314225"/>
    <lineage>
        <taxon>Bacteria</taxon>
        <taxon>Pseudomonadati</taxon>
        <taxon>Pseudomonadota</taxon>
        <taxon>Alphaproteobacteria</taxon>
        <taxon>Sphingomonadales</taxon>
        <taxon>Erythrobacteraceae</taxon>
        <taxon>Erythrobacter/Porphyrobacter group</taxon>
        <taxon>Erythrobacter</taxon>
    </lineage>
</organism>
<dbReference type="EMBL" id="CP000157">
    <property type="protein sequence ID" value="ABC65028.1"/>
    <property type="molecule type" value="Genomic_DNA"/>
</dbReference>
<protein>
    <submittedName>
        <fullName evidence="1">Uncharacterized protein</fullName>
    </submittedName>
</protein>
<proteinExistence type="predicted"/>
<name>Q2N5L3_ERYLH</name>
<dbReference type="HOGENOM" id="CLU_2989767_0_0_5"/>
<keyword evidence="2" id="KW-1185">Reference proteome</keyword>
<gene>
    <name evidence="1" type="ordered locus">ELI_14680</name>
</gene>
<dbReference type="KEGG" id="eli:ELI_14680"/>
<evidence type="ECO:0000313" key="2">
    <source>
        <dbReference type="Proteomes" id="UP000008808"/>
    </source>
</evidence>
<reference evidence="2" key="1">
    <citation type="journal article" date="2009" name="J. Bacteriol.">
        <title>Complete genome sequence of Erythrobacter litoralis HTCC2594.</title>
        <authorList>
            <person name="Oh H.M."/>
            <person name="Giovannoni S.J."/>
            <person name="Ferriera S."/>
            <person name="Johnson J."/>
            <person name="Cho J.C."/>
        </authorList>
    </citation>
    <scope>NUCLEOTIDE SEQUENCE [LARGE SCALE GENOMIC DNA]</scope>
    <source>
        <strain evidence="2">HTCC2594</strain>
    </source>
</reference>
<sequence>MDGVDHTRCEMRWQCVIVTLVESEISKLIILDDMLIEEAVQRPLFCGFQSFEIAARR</sequence>